<dbReference type="AlphaFoldDB" id="A0AB39S6M8"/>
<feature type="compositionally biased region" description="Low complexity" evidence="1">
    <location>
        <begin position="191"/>
        <end position="205"/>
    </location>
</feature>
<feature type="compositionally biased region" description="Pro residues" evidence="1">
    <location>
        <begin position="34"/>
        <end position="48"/>
    </location>
</feature>
<dbReference type="PROSITE" id="PS50234">
    <property type="entry name" value="VWFA"/>
    <property type="match status" value="1"/>
</dbReference>
<dbReference type="InterPro" id="IPR019303">
    <property type="entry name" value="vWA_TerF_C"/>
</dbReference>
<name>A0AB39S6M8_9ACTN</name>
<proteinExistence type="predicted"/>
<feature type="compositionally biased region" description="Acidic residues" evidence="1">
    <location>
        <begin position="158"/>
        <end position="190"/>
    </location>
</feature>
<feature type="compositionally biased region" description="Low complexity" evidence="1">
    <location>
        <begin position="117"/>
        <end position="128"/>
    </location>
</feature>
<dbReference type="RefSeq" id="WP_369260694.1">
    <property type="nucleotide sequence ID" value="NZ_CP163440.1"/>
</dbReference>
<dbReference type="CDD" id="cd00198">
    <property type="entry name" value="vWFA"/>
    <property type="match status" value="1"/>
</dbReference>
<dbReference type="InterPro" id="IPR036465">
    <property type="entry name" value="vWFA_dom_sf"/>
</dbReference>
<gene>
    <name evidence="3" type="ORF">AB5J50_25980</name>
</gene>
<feature type="domain" description="VWFA" evidence="2">
    <location>
        <begin position="337"/>
        <end position="513"/>
    </location>
</feature>
<feature type="compositionally biased region" description="Low complexity" evidence="1">
    <location>
        <begin position="145"/>
        <end position="157"/>
    </location>
</feature>
<evidence type="ECO:0000259" key="2">
    <source>
        <dbReference type="PROSITE" id="PS50234"/>
    </source>
</evidence>
<feature type="compositionally biased region" description="Low complexity" evidence="1">
    <location>
        <begin position="228"/>
        <end position="239"/>
    </location>
</feature>
<evidence type="ECO:0000256" key="1">
    <source>
        <dbReference type="SAM" id="MobiDB-lite"/>
    </source>
</evidence>
<feature type="compositionally biased region" description="Basic and acidic residues" evidence="1">
    <location>
        <begin position="17"/>
        <end position="26"/>
    </location>
</feature>
<feature type="region of interest" description="Disordered" evidence="1">
    <location>
        <begin position="84"/>
        <end position="128"/>
    </location>
</feature>
<protein>
    <submittedName>
        <fullName evidence="3">VWA domain-containing protein</fullName>
    </submittedName>
</protein>
<organism evidence="3">
    <name type="scientific">Streptomyces sp. R35</name>
    <dbReference type="NCBI Taxonomy" id="3238630"/>
    <lineage>
        <taxon>Bacteria</taxon>
        <taxon>Bacillati</taxon>
        <taxon>Actinomycetota</taxon>
        <taxon>Actinomycetes</taxon>
        <taxon>Kitasatosporales</taxon>
        <taxon>Streptomycetaceae</taxon>
        <taxon>Streptomyces</taxon>
    </lineage>
</organism>
<evidence type="ECO:0000313" key="3">
    <source>
        <dbReference type="EMBL" id="XDQ63987.1"/>
    </source>
</evidence>
<reference evidence="3" key="1">
    <citation type="submission" date="2024-07" db="EMBL/GenBank/DDBJ databases">
        <authorList>
            <person name="Yu S.T."/>
        </authorList>
    </citation>
    <scope>NUCLEOTIDE SEQUENCE</scope>
    <source>
        <strain evidence="3">R35</strain>
    </source>
</reference>
<dbReference type="InterPro" id="IPR002035">
    <property type="entry name" value="VWF_A"/>
</dbReference>
<sequence length="519" mass="54786">MGILTVLRNAFGRSRKGRDTDGETSREASTPTVPTVPAPATEPDPAPAPEAVAVTEPKIPAPSTEPEPQPSVVDELVSAAFDNVTVPKPTPTPPAETVTPEPEPVAVAEVEPEPVVESEPVAAVEPEPVAVVEPEPVVEVEVEVAPEPVAEETPAAEQEPEPEPAAEPEPVAEVEPEPEPEPVVDVEPVAEVEPVVAPEPVAVVEPEPEPVVEPVAEVEPVVEPEPEPVVAEEPTPVAAQADEPVAADGDQAPQGPPAADDESVTGGAGGKEEPAEGEAEAEAEAETEAEVEVEAEADAKPAVPLTRLKTRAPSLVTAYKEAGTALKQRDLIGTRAKVYLVLDRSASMRAYYKDGSAQALGEQTLALAAHLDPEAKVQVVFFSTELDGTGELTLTEHENKIDELHASLGRMGRTSYHAAVEEVLTHHQKSGTTDPALVIFQTDGAPDAKTPATQSLTDAAKDHPSVFFSFIAFGEQDNKAFDYLRKLKTGNTAFFHAGPTPRELMDAEVYEGVLENWRP</sequence>
<feature type="region of interest" description="Disordered" evidence="1">
    <location>
        <begin position="145"/>
        <end position="298"/>
    </location>
</feature>
<dbReference type="Gene3D" id="3.40.50.410">
    <property type="entry name" value="von Willebrand factor, type A domain"/>
    <property type="match status" value="1"/>
</dbReference>
<dbReference type="SMART" id="SM00327">
    <property type="entry name" value="VWA"/>
    <property type="match status" value="1"/>
</dbReference>
<dbReference type="EMBL" id="CP163440">
    <property type="protein sequence ID" value="XDQ63987.1"/>
    <property type="molecule type" value="Genomic_DNA"/>
</dbReference>
<feature type="compositionally biased region" description="Low complexity" evidence="1">
    <location>
        <begin position="95"/>
        <end position="109"/>
    </location>
</feature>
<feature type="compositionally biased region" description="Pro residues" evidence="1">
    <location>
        <begin position="59"/>
        <end position="69"/>
    </location>
</feature>
<accession>A0AB39S6M8</accession>
<feature type="region of interest" description="Disordered" evidence="1">
    <location>
        <begin position="1"/>
        <end position="70"/>
    </location>
</feature>
<dbReference type="SUPFAM" id="SSF53300">
    <property type="entry name" value="vWA-like"/>
    <property type="match status" value="1"/>
</dbReference>
<dbReference type="Pfam" id="PF10138">
    <property type="entry name" value="vWA-TerF-like"/>
    <property type="match status" value="1"/>
</dbReference>
<feature type="compositionally biased region" description="Acidic residues" evidence="1">
    <location>
        <begin position="275"/>
        <end position="296"/>
    </location>
</feature>